<sequence>MTTLDIDFVRAQFPAFEQENLRGWGFFENAGGSYACKQVIDRLTRYYRETKLQPYGPYPAAQRAGKEMDSARARLAALLNVETGELSFGPSTSQNTYVLANAFASNMKAGDEIIVTNQDHEANSGVWRRLEGQGVTVREWQVDPQTGSLDLDDLESLLNEHTKLVTMPHCSNIVAEINDVAAAAKMTHDAGAVLVVDGVSFAPHGLPDITATGADIYLFSLYKTFGPHQGAMVVRNHLHDKLVNQGHYFNADYSDKRFTPAGPDHAQISAINGLVDYYETIYAHHFDEKAEPTEQARQVNALFVAHERELAELLLNWLRTRNDIRILGPVIADNRAATIALQTNRSALDIATELADHKIMAGASDFYAVRLLEAMNVPTGHTGPCALRLSFVHYTSKDEIDQLISALDKVL</sequence>
<dbReference type="EC" id="2.8.1.7" evidence="2"/>
<dbReference type="GO" id="GO:0031071">
    <property type="term" value="F:cysteine desulfurase activity"/>
    <property type="evidence" value="ECO:0007669"/>
    <property type="project" value="UniProtKB-EC"/>
</dbReference>
<evidence type="ECO:0000259" key="1">
    <source>
        <dbReference type="Pfam" id="PF00266"/>
    </source>
</evidence>
<name>A0A3B0RR85_9ZZZZ</name>
<dbReference type="Pfam" id="PF00266">
    <property type="entry name" value="Aminotran_5"/>
    <property type="match status" value="1"/>
</dbReference>
<dbReference type="PANTHER" id="PTHR43586">
    <property type="entry name" value="CYSTEINE DESULFURASE"/>
    <property type="match status" value="1"/>
</dbReference>
<feature type="domain" description="Aminotransferase class V" evidence="1">
    <location>
        <begin position="26"/>
        <end position="403"/>
    </location>
</feature>
<dbReference type="InterPro" id="IPR015424">
    <property type="entry name" value="PyrdxlP-dep_Trfase"/>
</dbReference>
<keyword evidence="2" id="KW-0808">Transferase</keyword>
<dbReference type="SUPFAM" id="SSF53383">
    <property type="entry name" value="PLP-dependent transferases"/>
    <property type="match status" value="1"/>
</dbReference>
<organism evidence="2">
    <name type="scientific">hydrothermal vent metagenome</name>
    <dbReference type="NCBI Taxonomy" id="652676"/>
    <lineage>
        <taxon>unclassified sequences</taxon>
        <taxon>metagenomes</taxon>
        <taxon>ecological metagenomes</taxon>
    </lineage>
</organism>
<dbReference type="InterPro" id="IPR015421">
    <property type="entry name" value="PyrdxlP-dep_Trfase_major"/>
</dbReference>
<gene>
    <name evidence="2" type="ORF">MNBD_ALPHA08-688</name>
</gene>
<proteinExistence type="predicted"/>
<dbReference type="Gene3D" id="3.90.1150.10">
    <property type="entry name" value="Aspartate Aminotransferase, domain 1"/>
    <property type="match status" value="1"/>
</dbReference>
<dbReference type="InterPro" id="IPR015422">
    <property type="entry name" value="PyrdxlP-dep_Trfase_small"/>
</dbReference>
<evidence type="ECO:0000313" key="2">
    <source>
        <dbReference type="EMBL" id="VAV96164.1"/>
    </source>
</evidence>
<protein>
    <submittedName>
        <fullName evidence="2">Cysteine desulfurase</fullName>
        <ecNumber evidence="2">2.8.1.7</ecNumber>
    </submittedName>
</protein>
<dbReference type="EMBL" id="UOEC01000132">
    <property type="protein sequence ID" value="VAV96164.1"/>
    <property type="molecule type" value="Genomic_DNA"/>
</dbReference>
<dbReference type="PANTHER" id="PTHR43586:SF21">
    <property type="entry name" value="PYRIDOXAL PHOSPHATE (PLP)-DEPENDENT ASPARTATE AMINOTRANSFERASE SUPERFAMILY"/>
    <property type="match status" value="1"/>
</dbReference>
<dbReference type="InterPro" id="IPR000192">
    <property type="entry name" value="Aminotrans_V_dom"/>
</dbReference>
<dbReference type="Gene3D" id="3.40.640.10">
    <property type="entry name" value="Type I PLP-dependent aspartate aminotransferase-like (Major domain)"/>
    <property type="match status" value="1"/>
</dbReference>
<reference evidence="2" key="1">
    <citation type="submission" date="2018-06" db="EMBL/GenBank/DDBJ databases">
        <authorList>
            <person name="Zhirakovskaya E."/>
        </authorList>
    </citation>
    <scope>NUCLEOTIDE SEQUENCE</scope>
</reference>
<dbReference type="AlphaFoldDB" id="A0A3B0RR85"/>
<accession>A0A3B0RR85</accession>